<feature type="region of interest" description="Disordered" evidence="1">
    <location>
        <begin position="104"/>
        <end position="123"/>
    </location>
</feature>
<proteinExistence type="predicted"/>
<evidence type="ECO:0008006" key="4">
    <source>
        <dbReference type="Google" id="ProtNLM"/>
    </source>
</evidence>
<dbReference type="AlphaFoldDB" id="A0AA44EG26"/>
<evidence type="ECO:0000313" key="2">
    <source>
        <dbReference type="EMBL" id="NRF17808.1"/>
    </source>
</evidence>
<comment type="caution">
    <text evidence="2">The sequence shown here is derived from an EMBL/GenBank/DDBJ whole genome shotgun (WGS) entry which is preliminary data.</text>
</comment>
<dbReference type="InterPro" id="IPR023214">
    <property type="entry name" value="HAD_sf"/>
</dbReference>
<keyword evidence="2" id="KW-0614">Plasmid</keyword>
<dbReference type="InterPro" id="IPR036412">
    <property type="entry name" value="HAD-like_sf"/>
</dbReference>
<name>A0AA44EG26_9HYPH</name>
<protein>
    <recommendedName>
        <fullName evidence="4">Hydrolase</fullName>
    </recommendedName>
</protein>
<dbReference type="Gene3D" id="3.40.50.1000">
    <property type="entry name" value="HAD superfamily/HAD-like"/>
    <property type="match status" value="1"/>
</dbReference>
<feature type="compositionally biased region" description="Basic and acidic residues" evidence="1">
    <location>
        <begin position="114"/>
        <end position="123"/>
    </location>
</feature>
<dbReference type="EMBL" id="JABRWM010000002">
    <property type="protein sequence ID" value="NRF17808.1"/>
    <property type="molecule type" value="Genomic_DNA"/>
</dbReference>
<gene>
    <name evidence="2" type="ORF">FOB26_01390</name>
</gene>
<evidence type="ECO:0000256" key="1">
    <source>
        <dbReference type="SAM" id="MobiDB-lite"/>
    </source>
</evidence>
<keyword evidence="3" id="KW-1185">Reference proteome</keyword>
<dbReference type="Proteomes" id="UP001155820">
    <property type="component" value="Unassembled WGS sequence"/>
</dbReference>
<organism evidence="2 3">
    <name type="scientific">Agrobacterium pusense</name>
    <dbReference type="NCBI Taxonomy" id="648995"/>
    <lineage>
        <taxon>Bacteria</taxon>
        <taxon>Pseudomonadati</taxon>
        <taxon>Pseudomonadota</taxon>
        <taxon>Alphaproteobacteria</taxon>
        <taxon>Hyphomicrobiales</taxon>
        <taxon>Rhizobiaceae</taxon>
        <taxon>Rhizobium/Agrobacterium group</taxon>
        <taxon>Agrobacterium</taxon>
    </lineage>
</organism>
<geneLocation type="plasmid" evidence="2">
    <name>unnamed2</name>
</geneLocation>
<dbReference type="RefSeq" id="WP_072492873.1">
    <property type="nucleotide sequence ID" value="NZ_DAISMG010000055.1"/>
</dbReference>
<reference evidence="2" key="1">
    <citation type="submission" date="2019-07" db="EMBL/GenBank/DDBJ databases">
        <title>FDA dAtabase for Regulatory Grade micrObial Sequences (FDA-ARGOS): Supporting development and validation of Infectious Disease Dx tests.</title>
        <authorList>
            <person name="Bachman M."/>
            <person name="Young C."/>
            <person name="Tallon L."/>
            <person name="Sadzewicz L."/>
            <person name="Vavikolanu K."/>
            <person name="Mehta A."/>
            <person name="Aluvathingal J."/>
            <person name="Nadendla S."/>
            <person name="Nandy P."/>
            <person name="Geyer C."/>
            <person name="Yan Y."/>
            <person name="Sichtig H."/>
        </authorList>
    </citation>
    <scope>NUCLEOTIDE SEQUENCE</scope>
    <source>
        <strain evidence="2">FDAARGOS_618</strain>
        <plasmid evidence="2">unnamed2</plasmid>
    </source>
</reference>
<dbReference type="SUPFAM" id="SSF56784">
    <property type="entry name" value="HAD-like"/>
    <property type="match status" value="1"/>
</dbReference>
<accession>A0AA44EG26</accession>
<sequence length="192" mass="21363">MNNDDSKFRSIGSAGLVIFERDGTLLRRNNPPRDFMLGDISNEFVQMLQQLREMNVRFGFISDARGMDAGSHGRSEFAALTQLLDKLLRVRGAMPDFWMAWNGFPQTSGSPRQDPGDRRRRDGAGPIHQAIEWYGVDKKEAMFVSSTAAGLFAANVAGVTSIQYPSPSGITDTQRLRAEIQRILGLGRRRSA</sequence>
<evidence type="ECO:0000313" key="3">
    <source>
        <dbReference type="Proteomes" id="UP001155820"/>
    </source>
</evidence>